<dbReference type="Pfam" id="PF03732">
    <property type="entry name" value="Retrotrans_gag"/>
    <property type="match status" value="1"/>
</dbReference>
<keyword evidence="3" id="KW-1185">Reference proteome</keyword>
<dbReference type="InterPro" id="IPR005162">
    <property type="entry name" value="Retrotrans_gag_dom"/>
</dbReference>
<organism evidence="2 3">
    <name type="scientific">Armillaria ostoyae</name>
    <name type="common">Armillaria root rot fungus</name>
    <dbReference type="NCBI Taxonomy" id="47428"/>
    <lineage>
        <taxon>Eukaryota</taxon>
        <taxon>Fungi</taxon>
        <taxon>Dikarya</taxon>
        <taxon>Basidiomycota</taxon>
        <taxon>Agaricomycotina</taxon>
        <taxon>Agaricomycetes</taxon>
        <taxon>Agaricomycetidae</taxon>
        <taxon>Agaricales</taxon>
        <taxon>Marasmiineae</taxon>
        <taxon>Physalacriaceae</taxon>
        <taxon>Armillaria</taxon>
    </lineage>
</organism>
<sequence length="111" mass="13151">MYFEAHASYFILPSHMIPFATSLFDGPAKTWWVHKQLDYWVGTGPSPHRFRYLTWEEFINIVNEQFRDPTAMEMQEKKMFDLRMTNSPATTFFQKLEVLATKAGRRHDTDA</sequence>
<proteinExistence type="predicted"/>
<evidence type="ECO:0000259" key="1">
    <source>
        <dbReference type="Pfam" id="PF03732"/>
    </source>
</evidence>
<dbReference type="EMBL" id="FUEG01000035">
    <property type="protein sequence ID" value="SJL16557.1"/>
    <property type="molecule type" value="Genomic_DNA"/>
</dbReference>
<gene>
    <name evidence="2" type="ORF">ARMOST_20083</name>
</gene>
<accession>A0A284S6B8</accession>
<dbReference type="AlphaFoldDB" id="A0A284S6B8"/>
<protein>
    <recommendedName>
        <fullName evidence="1">Retrotransposon gag domain-containing protein</fullName>
    </recommendedName>
</protein>
<feature type="domain" description="Retrotransposon gag" evidence="1">
    <location>
        <begin position="19"/>
        <end position="106"/>
    </location>
</feature>
<name>A0A284S6B8_ARMOS</name>
<dbReference type="Proteomes" id="UP000219338">
    <property type="component" value="Unassembled WGS sequence"/>
</dbReference>
<reference evidence="3" key="1">
    <citation type="journal article" date="2017" name="Nat. Ecol. Evol.">
        <title>Genome expansion and lineage-specific genetic innovations in the forest pathogenic fungi Armillaria.</title>
        <authorList>
            <person name="Sipos G."/>
            <person name="Prasanna A.N."/>
            <person name="Walter M.C."/>
            <person name="O'Connor E."/>
            <person name="Balint B."/>
            <person name="Krizsan K."/>
            <person name="Kiss B."/>
            <person name="Hess J."/>
            <person name="Varga T."/>
            <person name="Slot J."/>
            <person name="Riley R."/>
            <person name="Boka B."/>
            <person name="Rigling D."/>
            <person name="Barry K."/>
            <person name="Lee J."/>
            <person name="Mihaltcheva S."/>
            <person name="LaButti K."/>
            <person name="Lipzen A."/>
            <person name="Waldron R."/>
            <person name="Moloney N.M."/>
            <person name="Sperisen C."/>
            <person name="Kredics L."/>
            <person name="Vagvoelgyi C."/>
            <person name="Patrignani A."/>
            <person name="Fitzpatrick D."/>
            <person name="Nagy I."/>
            <person name="Doyle S."/>
            <person name="Anderson J.B."/>
            <person name="Grigoriev I.V."/>
            <person name="Gueldener U."/>
            <person name="Muensterkoetter M."/>
            <person name="Nagy L.G."/>
        </authorList>
    </citation>
    <scope>NUCLEOTIDE SEQUENCE [LARGE SCALE GENOMIC DNA]</scope>
    <source>
        <strain evidence="3">C18/9</strain>
    </source>
</reference>
<evidence type="ECO:0000313" key="3">
    <source>
        <dbReference type="Proteomes" id="UP000219338"/>
    </source>
</evidence>
<evidence type="ECO:0000313" key="2">
    <source>
        <dbReference type="EMBL" id="SJL16557.1"/>
    </source>
</evidence>